<sequence length="199" mass="20936">MLDLRWTVEDDLVLLHRVVPCVDVAFITTCIESLVNHRAGNMEGTTKKEASSELIVQELAGVVPAHYVMPPQDRPSAVAAAAPIPVIDLGRLSGPNADGQEAAKLRLALETWGFLKVPSSPQLNGVDGQIPGAGSDRDSSPPQAEDLTGDDVASEVDTLGEGRSYLGGGVVASRYDDMSVVGACLLSGDHQVQLRVARA</sequence>
<protein>
    <recommendedName>
        <fullName evidence="4">Non-haem dioxygenase N-terminal domain-containing protein</fullName>
    </recommendedName>
</protein>
<dbReference type="Proteomes" id="UP001231189">
    <property type="component" value="Unassembled WGS sequence"/>
</dbReference>
<evidence type="ECO:0000313" key="2">
    <source>
        <dbReference type="EMBL" id="KAK1611055.1"/>
    </source>
</evidence>
<evidence type="ECO:0008006" key="4">
    <source>
        <dbReference type="Google" id="ProtNLM"/>
    </source>
</evidence>
<dbReference type="Gene3D" id="2.60.120.330">
    <property type="entry name" value="B-lactam Antibiotic, Isopenicillin N Synthase, Chain"/>
    <property type="match status" value="1"/>
</dbReference>
<keyword evidence="3" id="KW-1185">Reference proteome</keyword>
<dbReference type="SUPFAM" id="SSF51197">
    <property type="entry name" value="Clavaminate synthase-like"/>
    <property type="match status" value="1"/>
</dbReference>
<comment type="caution">
    <text evidence="2">The sequence shown here is derived from an EMBL/GenBank/DDBJ whole genome shotgun (WGS) entry which is preliminary data.</text>
</comment>
<evidence type="ECO:0000313" key="3">
    <source>
        <dbReference type="Proteomes" id="UP001231189"/>
    </source>
</evidence>
<dbReference type="InterPro" id="IPR027443">
    <property type="entry name" value="IPNS-like_sf"/>
</dbReference>
<evidence type="ECO:0000256" key="1">
    <source>
        <dbReference type="SAM" id="MobiDB-lite"/>
    </source>
</evidence>
<name>A0AAD8QXN8_LOLMU</name>
<gene>
    <name evidence="2" type="ORF">QYE76_034728</name>
</gene>
<accession>A0AAD8QXN8</accession>
<feature type="region of interest" description="Disordered" evidence="1">
    <location>
        <begin position="123"/>
        <end position="150"/>
    </location>
</feature>
<reference evidence="2" key="1">
    <citation type="submission" date="2023-07" db="EMBL/GenBank/DDBJ databases">
        <title>A chromosome-level genome assembly of Lolium multiflorum.</title>
        <authorList>
            <person name="Chen Y."/>
            <person name="Copetti D."/>
            <person name="Kolliker R."/>
            <person name="Studer B."/>
        </authorList>
    </citation>
    <scope>NUCLEOTIDE SEQUENCE</scope>
    <source>
        <strain evidence="2">02402/16</strain>
        <tissue evidence="2">Leaf</tissue>
    </source>
</reference>
<organism evidence="2 3">
    <name type="scientific">Lolium multiflorum</name>
    <name type="common">Italian ryegrass</name>
    <name type="synonym">Lolium perenne subsp. multiflorum</name>
    <dbReference type="NCBI Taxonomy" id="4521"/>
    <lineage>
        <taxon>Eukaryota</taxon>
        <taxon>Viridiplantae</taxon>
        <taxon>Streptophyta</taxon>
        <taxon>Embryophyta</taxon>
        <taxon>Tracheophyta</taxon>
        <taxon>Spermatophyta</taxon>
        <taxon>Magnoliopsida</taxon>
        <taxon>Liliopsida</taxon>
        <taxon>Poales</taxon>
        <taxon>Poaceae</taxon>
        <taxon>BOP clade</taxon>
        <taxon>Pooideae</taxon>
        <taxon>Poodae</taxon>
        <taxon>Poeae</taxon>
        <taxon>Poeae Chloroplast Group 2 (Poeae type)</taxon>
        <taxon>Loliodinae</taxon>
        <taxon>Loliinae</taxon>
        <taxon>Lolium</taxon>
    </lineage>
</organism>
<dbReference type="AlphaFoldDB" id="A0AAD8QXN8"/>
<proteinExistence type="predicted"/>
<dbReference type="EMBL" id="JAUUTY010000007">
    <property type="protein sequence ID" value="KAK1611055.1"/>
    <property type="molecule type" value="Genomic_DNA"/>
</dbReference>